<name>A0A241RRS5_LACPE</name>
<dbReference type="AlphaFoldDB" id="A0A241RRS5"/>
<reference evidence="4" key="1">
    <citation type="submission" date="2022-11" db="EMBL/GenBank/DDBJ databases">
        <authorList>
            <person name="Wang Z."/>
        </authorList>
    </citation>
    <scope>NUCLEOTIDE SEQUENCE</scope>
    <source>
        <strain evidence="4">P2000</strain>
    </source>
</reference>
<dbReference type="GeneID" id="49394720"/>
<evidence type="ECO:0000313" key="5">
    <source>
        <dbReference type="EMBL" id="MDT6988984.1"/>
    </source>
</evidence>
<dbReference type="OrthoDB" id="9796171at2"/>
<reference evidence="4" key="2">
    <citation type="journal article" date="2023" name="Front Nutr">
        <title>Lactiplantibacillus pentosus P2020 protects the hyperuricemia and renal inflammation in mice.</title>
        <authorList>
            <person name="Wang Z."/>
            <person name="Song L."/>
            <person name="Li X."/>
            <person name="Xiao Y."/>
            <person name="Huang Y."/>
            <person name="Zhang Y."/>
            <person name="Li J."/>
            <person name="Li M."/>
            <person name="Ren Z."/>
        </authorList>
    </citation>
    <scope>NUCLEOTIDE SEQUENCE</scope>
    <source>
        <strain evidence="4">P2000</strain>
    </source>
</reference>
<dbReference type="CDD" id="cd04301">
    <property type="entry name" value="NAT_SF"/>
    <property type="match status" value="1"/>
</dbReference>
<dbReference type="Proteomes" id="UP001151834">
    <property type="component" value="Unassembled WGS sequence"/>
</dbReference>
<keyword evidence="2 4" id="KW-0012">Acyltransferase</keyword>
<dbReference type="SUPFAM" id="SSF55729">
    <property type="entry name" value="Acyl-CoA N-acyltransferases (Nat)"/>
    <property type="match status" value="1"/>
</dbReference>
<dbReference type="InterPro" id="IPR016181">
    <property type="entry name" value="Acyl_CoA_acyltransferase"/>
</dbReference>
<evidence type="ECO:0000313" key="4">
    <source>
        <dbReference type="EMBL" id="MDF2311636.1"/>
    </source>
</evidence>
<dbReference type="RefSeq" id="WP_050339544.1">
    <property type="nucleotide sequence ID" value="NZ_BJZC01000173.1"/>
</dbReference>
<dbReference type="EMBL" id="JAPEQV010000002">
    <property type="protein sequence ID" value="MDF2311636.1"/>
    <property type="molecule type" value="Genomic_DNA"/>
</dbReference>
<dbReference type="EC" id="2.3.1.-" evidence="4"/>
<dbReference type="PANTHER" id="PTHR43877">
    <property type="entry name" value="AMINOALKYLPHOSPHONATE N-ACETYLTRANSFERASE-RELATED-RELATED"/>
    <property type="match status" value="1"/>
</dbReference>
<accession>A0A241RRS5</accession>
<evidence type="ECO:0000259" key="3">
    <source>
        <dbReference type="PROSITE" id="PS51186"/>
    </source>
</evidence>
<keyword evidence="1 4" id="KW-0808">Transferase</keyword>
<reference evidence="5" key="3">
    <citation type="submission" date="2023-08" db="EMBL/GenBank/DDBJ databases">
        <authorList>
            <person name="Page C.A."/>
            <person name="Perez-Diaz I.M."/>
        </authorList>
    </citation>
    <scope>NUCLEOTIDE SEQUENCE</scope>
    <source>
        <strain evidence="5">7.8.46</strain>
    </source>
</reference>
<evidence type="ECO:0000313" key="6">
    <source>
        <dbReference type="Proteomes" id="UP001151834"/>
    </source>
</evidence>
<organism evidence="4 6">
    <name type="scientific">Lactiplantibacillus pentosus</name>
    <name type="common">Lactobacillus pentosus</name>
    <dbReference type="NCBI Taxonomy" id="1589"/>
    <lineage>
        <taxon>Bacteria</taxon>
        <taxon>Bacillati</taxon>
        <taxon>Bacillota</taxon>
        <taxon>Bacilli</taxon>
        <taxon>Lactobacillales</taxon>
        <taxon>Lactobacillaceae</taxon>
        <taxon>Lactiplantibacillus</taxon>
    </lineage>
</organism>
<sequence length="148" mass="16179">MKIKTSNQIDSDVYADAIAIRRAVFVQEQHIDEALEIDTVTPATWHYVGYDDTGKPVATARVTPNDPTTGHIQRVATLKAARGHGYARQLLNQIAVDEAAKGYQQLVLGAQVTAQSFYAELGYQPTGAPFMEAGLRHQNMVKVLTPAN</sequence>
<dbReference type="InterPro" id="IPR000182">
    <property type="entry name" value="GNAT_dom"/>
</dbReference>
<dbReference type="PANTHER" id="PTHR43877:SF2">
    <property type="entry name" value="AMINOALKYLPHOSPHONATE N-ACETYLTRANSFERASE-RELATED"/>
    <property type="match status" value="1"/>
</dbReference>
<dbReference type="Gene3D" id="3.40.630.30">
    <property type="match status" value="1"/>
</dbReference>
<comment type="caution">
    <text evidence="4">The sequence shown here is derived from an EMBL/GenBank/DDBJ whole genome shotgun (WGS) entry which is preliminary data.</text>
</comment>
<proteinExistence type="predicted"/>
<dbReference type="GO" id="GO:0016747">
    <property type="term" value="F:acyltransferase activity, transferring groups other than amino-acyl groups"/>
    <property type="evidence" value="ECO:0007669"/>
    <property type="project" value="InterPro"/>
</dbReference>
<protein>
    <submittedName>
        <fullName evidence="4">GNAT family N-acetyltransferase</fullName>
        <ecNumber evidence="4">2.3.1.-</ecNumber>
    </submittedName>
</protein>
<feature type="domain" description="N-acetyltransferase" evidence="3">
    <location>
        <begin position="1"/>
        <end position="145"/>
    </location>
</feature>
<evidence type="ECO:0000256" key="2">
    <source>
        <dbReference type="ARBA" id="ARBA00023315"/>
    </source>
</evidence>
<dbReference type="EMBL" id="JAVLAQ010000001">
    <property type="protein sequence ID" value="MDT6988984.1"/>
    <property type="molecule type" value="Genomic_DNA"/>
</dbReference>
<dbReference type="InterPro" id="IPR050832">
    <property type="entry name" value="Bact_Acetyltransf"/>
</dbReference>
<dbReference type="Pfam" id="PF13673">
    <property type="entry name" value="Acetyltransf_10"/>
    <property type="match status" value="1"/>
</dbReference>
<dbReference type="PROSITE" id="PS51186">
    <property type="entry name" value="GNAT"/>
    <property type="match status" value="1"/>
</dbReference>
<gene>
    <name evidence="4" type="ORF">OOJ94_02235</name>
    <name evidence="5" type="ORF">RI536_02550</name>
</gene>
<dbReference type="Proteomes" id="UP001267003">
    <property type="component" value="Unassembled WGS sequence"/>
</dbReference>
<evidence type="ECO:0000256" key="1">
    <source>
        <dbReference type="ARBA" id="ARBA00022679"/>
    </source>
</evidence>